<comment type="cofactor">
    <cofactor evidence="13">
        <name>Zn(2+)</name>
        <dbReference type="ChEBI" id="CHEBI:29105"/>
    </cofactor>
    <text evidence="13">Binds 1 zinc ion per subunit.</text>
</comment>
<comment type="catalytic activity">
    <reaction evidence="13">
        <text>N(6)-carboxybiotinyl-L-lysyl-[protein] + acetyl-CoA = N(6)-biotinyl-L-lysyl-[protein] + malonyl-CoA</text>
        <dbReference type="Rhea" id="RHEA:54728"/>
        <dbReference type="Rhea" id="RHEA-COMP:10505"/>
        <dbReference type="Rhea" id="RHEA-COMP:10506"/>
        <dbReference type="ChEBI" id="CHEBI:57288"/>
        <dbReference type="ChEBI" id="CHEBI:57384"/>
        <dbReference type="ChEBI" id="CHEBI:83144"/>
        <dbReference type="ChEBI" id="CHEBI:83145"/>
        <dbReference type="EC" id="2.1.3.15"/>
    </reaction>
</comment>
<dbReference type="GO" id="GO:0006633">
    <property type="term" value="P:fatty acid biosynthetic process"/>
    <property type="evidence" value="ECO:0007669"/>
    <property type="project" value="UniProtKB-KW"/>
</dbReference>
<dbReference type="InterPro" id="IPR011762">
    <property type="entry name" value="COA_CT_N"/>
</dbReference>
<comment type="subunit">
    <text evidence="13">Acetyl-CoA carboxylase is a heterohexamer composed of biotin carboxyl carrier protein (AccB), biotin carboxylase (AccC) and two subunits each of ACCase subunit alpha (AccA) and ACCase subunit beta (AccD).</text>
</comment>
<evidence type="ECO:0000256" key="10">
    <source>
        <dbReference type="ARBA" id="ARBA00023098"/>
    </source>
</evidence>
<sequence length="286" mass="31499">MLEIFKRQRYAVLKAGSGQRETPDGLWVKCPRCAEIIFGRELDKQFKVCDKCGYHFRLSAPERIKTIIDEGTFVEWDGDMTPVNPFGLPEYEKKLASACQDTGLPEAVITGEGELAGHRVVLAVMDARFMMASMGTVVGEKITRAIEGAREKRLPLLIFTASGGARMQEGVLSLMQMAKTCAALARFAGEGLLYISILTDPTTGGVSASFAMLGDIILAEPGALIGFAGPRVIEQTIRQKLPEGFQRAEFLRQHGFVDRVVPRPHLKSTLAQILDLHRSEGYDLRI</sequence>
<dbReference type="EMBL" id="WHYR01000015">
    <property type="protein sequence ID" value="MQL52029.1"/>
    <property type="molecule type" value="Genomic_DNA"/>
</dbReference>
<dbReference type="RefSeq" id="WP_152945954.1">
    <property type="nucleotide sequence ID" value="NZ_WHYR01000015.1"/>
</dbReference>
<keyword evidence="8 13" id="KW-0862">Zinc</keyword>
<evidence type="ECO:0000256" key="5">
    <source>
        <dbReference type="ARBA" id="ARBA00022741"/>
    </source>
</evidence>
<dbReference type="Proteomes" id="UP000441717">
    <property type="component" value="Unassembled WGS sequence"/>
</dbReference>
<comment type="pathway">
    <text evidence="13">Lipid metabolism; malonyl-CoA biosynthesis; malonyl-CoA from acetyl-CoA: step 1/1.</text>
</comment>
<dbReference type="Pfam" id="PF01039">
    <property type="entry name" value="Carboxyl_trans"/>
    <property type="match status" value="1"/>
</dbReference>
<evidence type="ECO:0000256" key="6">
    <source>
        <dbReference type="ARBA" id="ARBA00022771"/>
    </source>
</evidence>
<dbReference type="UniPathway" id="UPA00655">
    <property type="reaction ID" value="UER00711"/>
</dbReference>
<dbReference type="GO" id="GO:0008270">
    <property type="term" value="F:zinc ion binding"/>
    <property type="evidence" value="ECO:0007669"/>
    <property type="project" value="UniProtKB-UniRule"/>
</dbReference>
<dbReference type="GO" id="GO:2001295">
    <property type="term" value="P:malonyl-CoA biosynthetic process"/>
    <property type="evidence" value="ECO:0007669"/>
    <property type="project" value="UniProtKB-UniRule"/>
</dbReference>
<organism evidence="15 16">
    <name type="scientific">Desulfofundulus thermobenzoicus</name>
    <dbReference type="NCBI Taxonomy" id="29376"/>
    <lineage>
        <taxon>Bacteria</taxon>
        <taxon>Bacillati</taxon>
        <taxon>Bacillota</taxon>
        <taxon>Clostridia</taxon>
        <taxon>Eubacteriales</taxon>
        <taxon>Peptococcaceae</taxon>
        <taxon>Desulfofundulus</taxon>
    </lineage>
</organism>
<protein>
    <recommendedName>
        <fullName evidence="13">Acetyl-coenzyme A carboxylase carboxyl transferase subunit beta</fullName>
        <shortName evidence="13">ACCase subunit beta</shortName>
        <shortName evidence="13">Acetyl-CoA carboxylase carboxyltransferase subunit beta</shortName>
        <ecNumber evidence="13">2.1.3.15</ecNumber>
    </recommendedName>
</protein>
<evidence type="ECO:0000313" key="16">
    <source>
        <dbReference type="Proteomes" id="UP000441717"/>
    </source>
</evidence>
<dbReference type="HAMAP" id="MF_01395">
    <property type="entry name" value="AcetylCoA_CT_beta"/>
    <property type="match status" value="1"/>
</dbReference>
<keyword evidence="10 13" id="KW-0443">Lipid metabolism</keyword>
<keyword evidence="5 13" id="KW-0547">Nucleotide-binding</keyword>
<evidence type="ECO:0000256" key="12">
    <source>
        <dbReference type="ARBA" id="ARBA00025280"/>
    </source>
</evidence>
<dbReference type="PRINTS" id="PR01070">
    <property type="entry name" value="ACCCTRFRASEB"/>
</dbReference>
<dbReference type="GO" id="GO:0009317">
    <property type="term" value="C:acetyl-CoA carboxylase complex"/>
    <property type="evidence" value="ECO:0007669"/>
    <property type="project" value="InterPro"/>
</dbReference>
<comment type="subcellular location">
    <subcellularLocation>
        <location evidence="1 13">Cytoplasm</location>
    </subcellularLocation>
</comment>
<dbReference type="EC" id="2.1.3.15" evidence="13"/>
<keyword evidence="9 13" id="KW-0067">ATP-binding</keyword>
<keyword evidence="11 13" id="KW-0275">Fatty acid biosynthesis</keyword>
<dbReference type="Pfam" id="PF17848">
    <property type="entry name" value="Zn_ribbon_ACC"/>
    <property type="match status" value="1"/>
</dbReference>
<evidence type="ECO:0000256" key="11">
    <source>
        <dbReference type="ARBA" id="ARBA00023160"/>
    </source>
</evidence>
<dbReference type="AlphaFoldDB" id="A0A6N7IR78"/>
<dbReference type="GO" id="GO:0005524">
    <property type="term" value="F:ATP binding"/>
    <property type="evidence" value="ECO:0007669"/>
    <property type="project" value="UniProtKB-KW"/>
</dbReference>
<dbReference type="PANTHER" id="PTHR42995">
    <property type="entry name" value="ACETYL-COENZYME A CARBOXYLASE CARBOXYL TRANSFERASE SUBUNIT BETA, CHLOROPLASTIC"/>
    <property type="match status" value="1"/>
</dbReference>
<dbReference type="SUPFAM" id="SSF52096">
    <property type="entry name" value="ClpP/crotonase"/>
    <property type="match status" value="1"/>
</dbReference>
<feature type="binding site" evidence="13">
    <location>
        <position position="30"/>
    </location>
    <ligand>
        <name>Zn(2+)</name>
        <dbReference type="ChEBI" id="CHEBI:29105"/>
    </ligand>
</feature>
<comment type="caution">
    <text evidence="15">The sequence shown here is derived from an EMBL/GenBank/DDBJ whole genome shotgun (WGS) entry which is preliminary data.</text>
</comment>
<dbReference type="OrthoDB" id="9772975at2"/>
<dbReference type="InterPro" id="IPR029045">
    <property type="entry name" value="ClpP/crotonase-like_dom_sf"/>
</dbReference>
<evidence type="ECO:0000256" key="9">
    <source>
        <dbReference type="ARBA" id="ARBA00022840"/>
    </source>
</evidence>
<keyword evidence="6 13" id="KW-0863">Zinc-finger</keyword>
<feature type="binding site" evidence="13">
    <location>
        <position position="49"/>
    </location>
    <ligand>
        <name>Zn(2+)</name>
        <dbReference type="ChEBI" id="CHEBI:29105"/>
    </ligand>
</feature>
<keyword evidence="13" id="KW-0963">Cytoplasm</keyword>
<dbReference type="GO" id="GO:0003989">
    <property type="term" value="F:acetyl-CoA carboxylase activity"/>
    <property type="evidence" value="ECO:0007669"/>
    <property type="project" value="InterPro"/>
</dbReference>
<dbReference type="Gene3D" id="3.90.226.10">
    <property type="entry name" value="2-enoyl-CoA Hydratase, Chain A, domain 1"/>
    <property type="match status" value="1"/>
</dbReference>
<feature type="domain" description="CoA carboxyltransferase N-terminal" evidence="14">
    <location>
        <begin position="26"/>
        <end position="286"/>
    </location>
</feature>
<feature type="zinc finger region" description="C4-type" evidence="13">
    <location>
        <begin position="30"/>
        <end position="52"/>
    </location>
</feature>
<comment type="similarity">
    <text evidence="13">Belongs to the AccD/PCCB family.</text>
</comment>
<evidence type="ECO:0000256" key="8">
    <source>
        <dbReference type="ARBA" id="ARBA00022833"/>
    </source>
</evidence>
<feature type="binding site" evidence="13">
    <location>
        <position position="33"/>
    </location>
    <ligand>
        <name>Zn(2+)</name>
        <dbReference type="ChEBI" id="CHEBI:29105"/>
    </ligand>
</feature>
<evidence type="ECO:0000256" key="3">
    <source>
        <dbReference type="ARBA" id="ARBA00022679"/>
    </source>
</evidence>
<keyword evidence="16" id="KW-1185">Reference proteome</keyword>
<evidence type="ECO:0000256" key="2">
    <source>
        <dbReference type="ARBA" id="ARBA00022516"/>
    </source>
</evidence>
<evidence type="ECO:0000313" key="15">
    <source>
        <dbReference type="EMBL" id="MQL52029.1"/>
    </source>
</evidence>
<keyword evidence="7 13" id="KW-0276">Fatty acid metabolism</keyword>
<reference evidence="15 16" key="1">
    <citation type="submission" date="2019-10" db="EMBL/GenBank/DDBJ databases">
        <title>Comparative genomics of sulfur disproportionating microorganisms.</title>
        <authorList>
            <person name="Ward L.M."/>
            <person name="Bertran E."/>
            <person name="Johnston D."/>
        </authorList>
    </citation>
    <scope>NUCLEOTIDE SEQUENCE [LARGE SCALE GENOMIC DNA]</scope>
    <source>
        <strain evidence="15 16">DSM 14055</strain>
    </source>
</reference>
<evidence type="ECO:0000256" key="13">
    <source>
        <dbReference type="HAMAP-Rule" id="MF_01395"/>
    </source>
</evidence>
<dbReference type="GO" id="GO:0016743">
    <property type="term" value="F:carboxyl- or carbamoyltransferase activity"/>
    <property type="evidence" value="ECO:0007669"/>
    <property type="project" value="UniProtKB-UniRule"/>
</dbReference>
<evidence type="ECO:0000259" key="14">
    <source>
        <dbReference type="PROSITE" id="PS50980"/>
    </source>
</evidence>
<evidence type="ECO:0000256" key="4">
    <source>
        <dbReference type="ARBA" id="ARBA00022723"/>
    </source>
</evidence>
<name>A0A6N7IR78_9FIRM</name>
<keyword evidence="2 13" id="KW-0444">Lipid biosynthesis</keyword>
<dbReference type="InterPro" id="IPR000438">
    <property type="entry name" value="Acetyl_CoA_COase_Trfase_b_su"/>
</dbReference>
<dbReference type="PANTHER" id="PTHR42995:SF5">
    <property type="entry name" value="ACETYL-COENZYME A CARBOXYLASE CARBOXYL TRANSFERASE SUBUNIT BETA, CHLOROPLASTIC"/>
    <property type="match status" value="1"/>
</dbReference>
<dbReference type="PROSITE" id="PS50980">
    <property type="entry name" value="COA_CT_NTER"/>
    <property type="match status" value="1"/>
</dbReference>
<evidence type="ECO:0000256" key="7">
    <source>
        <dbReference type="ARBA" id="ARBA00022832"/>
    </source>
</evidence>
<dbReference type="NCBIfam" id="TIGR00515">
    <property type="entry name" value="accD"/>
    <property type="match status" value="1"/>
</dbReference>
<proteinExistence type="inferred from homology"/>
<accession>A0A6N7IR78</accession>
<keyword evidence="15" id="KW-0436">Ligase</keyword>
<comment type="function">
    <text evidence="12 13">Component of the acetyl coenzyme A carboxylase (ACC) complex. Biotin carboxylase (BC) catalyzes the carboxylation of biotin on its carrier protein (BCCP) and then the CO(2) group is transferred by the transcarboxylase to acetyl-CoA to form malonyl-CoA.</text>
</comment>
<keyword evidence="3 13" id="KW-0808">Transferase</keyword>
<dbReference type="InterPro" id="IPR041010">
    <property type="entry name" value="Znf-ACC"/>
</dbReference>
<evidence type="ECO:0000256" key="1">
    <source>
        <dbReference type="ARBA" id="ARBA00004496"/>
    </source>
</evidence>
<keyword evidence="4 13" id="KW-0479">Metal-binding</keyword>
<dbReference type="InterPro" id="IPR034733">
    <property type="entry name" value="AcCoA_carboxyl_beta"/>
</dbReference>
<feature type="binding site" evidence="13">
    <location>
        <position position="52"/>
    </location>
    <ligand>
        <name>Zn(2+)</name>
        <dbReference type="ChEBI" id="CHEBI:29105"/>
    </ligand>
</feature>
<gene>
    <name evidence="13" type="primary">accD</name>
    <name evidence="15" type="ORF">GFC01_07055</name>
</gene>